<reference evidence="1 2" key="1">
    <citation type="submission" date="2018-03" db="EMBL/GenBank/DDBJ databases">
        <authorList>
            <person name="Keele B.F."/>
        </authorList>
    </citation>
    <scope>NUCLEOTIDE SEQUENCE [LARGE SCALE GENOMIC DNA]</scope>
    <source>
        <strain evidence="1 2">CECT 8504</strain>
    </source>
</reference>
<organism evidence="1 2">
    <name type="scientific">Palleronia abyssalis</name>
    <dbReference type="NCBI Taxonomy" id="1501240"/>
    <lineage>
        <taxon>Bacteria</taxon>
        <taxon>Pseudomonadati</taxon>
        <taxon>Pseudomonadota</taxon>
        <taxon>Alphaproteobacteria</taxon>
        <taxon>Rhodobacterales</taxon>
        <taxon>Roseobacteraceae</taxon>
        <taxon>Palleronia</taxon>
    </lineage>
</organism>
<dbReference type="OrthoDB" id="564871at2"/>
<dbReference type="RefSeq" id="WP_108894045.1">
    <property type="nucleotide sequence ID" value="NZ_ONZF01000003.1"/>
</dbReference>
<evidence type="ECO:0008006" key="3">
    <source>
        <dbReference type="Google" id="ProtNLM"/>
    </source>
</evidence>
<proteinExistence type="predicted"/>
<dbReference type="EMBL" id="ONZF01000003">
    <property type="protein sequence ID" value="SPJ24226.1"/>
    <property type="molecule type" value="Genomic_DNA"/>
</dbReference>
<sequence length="266" mass="30481">MKQVICIHWGTKYGPPYINRLYGMVARNITPPFRFICFCDDPTGIRPEVETLPLPEIDYEIPKTRSGIWPKSRLWGARLGDLSGPVLFLDLDLLVTGSLDPFFEFGAPDDVILSRNPSNPLERLGQTSVFRFPVGKLLPLQEIFKADPLGVAEAYRYEQRFVTRNAPGGVKLFPRGWVAHFRRDCRRITPLNYLLPPKQPKDARIVIFPGHLTPEDAILGRYNANGATSAREHLRRLLTGRVKSRRLGHIRHFIRPAPWVADHWRE</sequence>
<accession>A0A2R8BVY4</accession>
<name>A0A2R8BVY4_9RHOB</name>
<dbReference type="AlphaFoldDB" id="A0A2R8BVY4"/>
<evidence type="ECO:0000313" key="1">
    <source>
        <dbReference type="EMBL" id="SPJ24226.1"/>
    </source>
</evidence>
<protein>
    <recommendedName>
        <fullName evidence="3">Glycosyl transferase</fullName>
    </recommendedName>
</protein>
<dbReference type="SUPFAM" id="SSF53448">
    <property type="entry name" value="Nucleotide-diphospho-sugar transferases"/>
    <property type="match status" value="1"/>
</dbReference>
<keyword evidence="2" id="KW-1185">Reference proteome</keyword>
<dbReference type="InterPro" id="IPR029044">
    <property type="entry name" value="Nucleotide-diphossugar_trans"/>
</dbReference>
<dbReference type="Proteomes" id="UP000244912">
    <property type="component" value="Unassembled WGS sequence"/>
</dbReference>
<gene>
    <name evidence="1" type="ORF">PAA8504_02054</name>
</gene>
<evidence type="ECO:0000313" key="2">
    <source>
        <dbReference type="Proteomes" id="UP000244912"/>
    </source>
</evidence>